<dbReference type="PANTHER" id="PTHR47331">
    <property type="entry name" value="PHD-TYPE DOMAIN-CONTAINING PROTEIN"/>
    <property type="match status" value="1"/>
</dbReference>
<reference evidence="2" key="1">
    <citation type="submission" date="2013-04" db="EMBL/GenBank/DDBJ databases">
        <authorList>
            <person name="Qu J."/>
            <person name="Murali S.C."/>
            <person name="Bandaranaike D."/>
            <person name="Bellair M."/>
            <person name="Blankenburg K."/>
            <person name="Chao H."/>
            <person name="Dinh H."/>
            <person name="Doddapaneni H."/>
            <person name="Downs B."/>
            <person name="Dugan-Rocha S."/>
            <person name="Elkadiri S."/>
            <person name="Gnanaolivu R.D."/>
            <person name="Hernandez B."/>
            <person name="Javaid M."/>
            <person name="Jayaseelan J.C."/>
            <person name="Lee S."/>
            <person name="Li M."/>
            <person name="Ming W."/>
            <person name="Munidasa M."/>
            <person name="Muniz J."/>
            <person name="Nguyen L."/>
            <person name="Ongeri F."/>
            <person name="Osuji N."/>
            <person name="Pu L.-L."/>
            <person name="Puazo M."/>
            <person name="Qu C."/>
            <person name="Quiroz J."/>
            <person name="Raj R."/>
            <person name="Weissenberger G."/>
            <person name="Xin Y."/>
            <person name="Zou X."/>
            <person name="Han Y."/>
            <person name="Richards S."/>
            <person name="Worley K."/>
            <person name="Muzny D."/>
            <person name="Gibbs R."/>
        </authorList>
    </citation>
    <scope>NUCLEOTIDE SEQUENCE</scope>
    <source>
        <strain evidence="2">Sampled in the wild</strain>
    </source>
</reference>
<evidence type="ECO:0000256" key="1">
    <source>
        <dbReference type="SAM" id="MobiDB-lite"/>
    </source>
</evidence>
<organism evidence="2 3">
    <name type="scientific">Ladona fulva</name>
    <name type="common">Scarce chaser dragonfly</name>
    <name type="synonym">Libellula fulva</name>
    <dbReference type="NCBI Taxonomy" id="123851"/>
    <lineage>
        <taxon>Eukaryota</taxon>
        <taxon>Metazoa</taxon>
        <taxon>Ecdysozoa</taxon>
        <taxon>Arthropoda</taxon>
        <taxon>Hexapoda</taxon>
        <taxon>Insecta</taxon>
        <taxon>Pterygota</taxon>
        <taxon>Palaeoptera</taxon>
        <taxon>Odonata</taxon>
        <taxon>Epiprocta</taxon>
        <taxon>Anisoptera</taxon>
        <taxon>Libelluloidea</taxon>
        <taxon>Libellulidae</taxon>
        <taxon>Ladona</taxon>
    </lineage>
</organism>
<protein>
    <submittedName>
        <fullName evidence="2">Uncharacterized protein</fullName>
    </submittedName>
</protein>
<reference evidence="2" key="2">
    <citation type="submission" date="2017-10" db="EMBL/GenBank/DDBJ databases">
        <title>Ladona fulva Genome sequencing and assembly.</title>
        <authorList>
            <person name="Murali S."/>
            <person name="Richards S."/>
            <person name="Bandaranaike D."/>
            <person name="Bellair M."/>
            <person name="Blankenburg K."/>
            <person name="Chao H."/>
            <person name="Dinh H."/>
            <person name="Doddapaneni H."/>
            <person name="Dugan-Rocha S."/>
            <person name="Elkadiri S."/>
            <person name="Gnanaolivu R."/>
            <person name="Hernandez B."/>
            <person name="Skinner E."/>
            <person name="Javaid M."/>
            <person name="Lee S."/>
            <person name="Li M."/>
            <person name="Ming W."/>
            <person name="Munidasa M."/>
            <person name="Muniz J."/>
            <person name="Nguyen L."/>
            <person name="Hughes D."/>
            <person name="Osuji N."/>
            <person name="Pu L.-L."/>
            <person name="Puazo M."/>
            <person name="Qu C."/>
            <person name="Quiroz J."/>
            <person name="Raj R."/>
            <person name="Weissenberger G."/>
            <person name="Xin Y."/>
            <person name="Zou X."/>
            <person name="Han Y."/>
            <person name="Worley K."/>
            <person name="Muzny D."/>
            <person name="Gibbs R."/>
        </authorList>
    </citation>
    <scope>NUCLEOTIDE SEQUENCE</scope>
    <source>
        <strain evidence="2">Sampled in the wild</strain>
    </source>
</reference>
<accession>A0A8K0KPK8</accession>
<evidence type="ECO:0000313" key="2">
    <source>
        <dbReference type="EMBL" id="KAG8239206.1"/>
    </source>
</evidence>
<dbReference type="OrthoDB" id="7489123at2759"/>
<keyword evidence="3" id="KW-1185">Reference proteome</keyword>
<sequence length="246" mass="27406">MPTTSLRLPKFGLPHFSGDLNGWIYFSNLFDKTINENESLSEIERFQYLLSSLRGEALNIVSYHISNVIDLPNVNGSLKGIRNFLDIFRENTQALIPVGHDITSESFILLTLLLRKLNSETRKQTKITSKRPSKVALLSVEKAACEYCSSPNHNVYKCDSFLNSSAEARRSFARTNGWCFNCLGTSHSIKSCKSTQSCRKCGKRHHSLLHLPHLASASKTEPSKISTSGPSSSNKSGESVYPDTFV</sequence>
<dbReference type="EMBL" id="KZ309551">
    <property type="protein sequence ID" value="KAG8239206.1"/>
    <property type="molecule type" value="Genomic_DNA"/>
</dbReference>
<dbReference type="InterPro" id="IPR005312">
    <property type="entry name" value="DUF1759"/>
</dbReference>
<evidence type="ECO:0000313" key="3">
    <source>
        <dbReference type="Proteomes" id="UP000792457"/>
    </source>
</evidence>
<dbReference type="AlphaFoldDB" id="A0A8K0KPK8"/>
<gene>
    <name evidence="2" type="ORF">J437_LFUL017309</name>
</gene>
<feature type="region of interest" description="Disordered" evidence="1">
    <location>
        <begin position="217"/>
        <end position="246"/>
    </location>
</feature>
<comment type="caution">
    <text evidence="2">The sequence shown here is derived from an EMBL/GenBank/DDBJ whole genome shotgun (WGS) entry which is preliminary data.</text>
</comment>
<dbReference type="Pfam" id="PF03564">
    <property type="entry name" value="DUF1759"/>
    <property type="match status" value="1"/>
</dbReference>
<proteinExistence type="predicted"/>
<dbReference type="PANTHER" id="PTHR47331:SF5">
    <property type="entry name" value="RIBONUCLEASE H"/>
    <property type="match status" value="1"/>
</dbReference>
<feature type="compositionally biased region" description="Low complexity" evidence="1">
    <location>
        <begin position="217"/>
        <end position="239"/>
    </location>
</feature>
<name>A0A8K0KPK8_LADFU</name>
<dbReference type="Proteomes" id="UP000792457">
    <property type="component" value="Unassembled WGS sequence"/>
</dbReference>